<feature type="domain" description="Inverse autotransporter beta-domain" evidence="3">
    <location>
        <begin position="97"/>
        <end position="349"/>
    </location>
</feature>
<keyword evidence="5" id="KW-1185">Reference proteome</keyword>
<reference evidence="4 5" key="1">
    <citation type="submission" date="2021-03" db="EMBL/GenBank/DDBJ databases">
        <title>Complete Genome Sequences of Two Lysobacter Strains Isolated from Sea Water (Lysobacter caseinilyticus) and Soil (Lysobacter helvus) in South Korea.</title>
        <authorList>
            <person name="Watanabe Y."/>
            <person name="Arakawa K."/>
        </authorList>
    </citation>
    <scope>NUCLEOTIDE SEQUENCE [LARGE SCALE GENOMIC DNA]</scope>
    <source>
        <strain evidence="4 5">KVB24</strain>
    </source>
</reference>
<evidence type="ECO:0000313" key="5">
    <source>
        <dbReference type="Proteomes" id="UP000681317"/>
    </source>
</evidence>
<comment type="similarity">
    <text evidence="1">Belongs to the intimin/invasin family.</text>
</comment>
<feature type="compositionally biased region" description="Basic and acidic residues" evidence="2">
    <location>
        <begin position="27"/>
        <end position="52"/>
    </location>
</feature>
<dbReference type="Gene3D" id="2.40.160.160">
    <property type="entry name" value="Inverse autotransporter, beta-domain"/>
    <property type="match status" value="1"/>
</dbReference>
<dbReference type="PANTHER" id="PTHR39576:SF2">
    <property type="entry name" value="ATTACHING AND EFFACING PROTEIN HOMOLOG-RELATED"/>
    <property type="match status" value="1"/>
</dbReference>
<name>A0ABM7Q806_9GAMM</name>
<sequence>MSLVISLGAATAKAGEAETSSSEVLTEDERKKREALLEAKSRAQTDKIKSKLPDIGGGNTSKAEAEANRRLAESAAAKATTVAKNFVASSQNNSTALTPDLKNQVVQEVVNTGLSAGVQAAKSSGNPFLGNLTGSASWSEDGGLDFNLQTIGVLSGEGIGNNWLLQVGAHNELDRPTGNVGLVYRYVTPDKKALFGANVFYDHDFQAGANRVGVGVEAATQSTRWFANTYAPLSDSWYDVKDNDDIQERAASGYDLGITYSPSKLPGLDLTLKGTWWQGERVDVFGTGNTLENPNVWSAKIAWSPVPLIGVSVEHDKAIGGPSDTKLMLNFNYKFGVPMSQQTLTGAVGYLDAENDPEGTHTYQWYRADNAAGTTNRVAIASATALTYVVTADDQGKFLVFGVVPKATTGTPNVGLEAFKVTTIAVPASKPVAYDLSIEGNAVVGQTLRALYKYRDDENDLESGTTFQWCRSSVTCSIGDNTGIEYVVKASDVGHKLVFNVTPKSATGTTATRTGNVVWSAETAVVTGTAPTMTDPTITGTVKVGSILTGNPQGYQDAQSDPPGTHTYRWYRADNAAGTLNKTQIGSATASTYTPVADDQGKWLVFEVTPVSASGTPNTDPANARSVVTTVAVPASKPVAYDLSIEGSPIVGQTLRALYKYRDDENDLESGTTFQWCHSNVGCSIGDNTGAEYVVKASDVGHKLVFNVTPKSATGTTATRTGNVVWSAETAVVAGTAPTMTNPTITGTVKVGSVLTGNPQGYQDAQSDPPGTHTYRWYRVDNAAGTLNKVQIGGATASTYTPVADDQGKWLVFEVTPVSASGTPNTDPANARSVVTTIAVPASKPVAYDLRIEGSPMVGQTLRAIHKYRDDENDLESGTTIQWCQHNTFCPVGSGATYVVRPEDVGHQLLFVVTPNSATGATGTRTGDQVWSTPTATVTSPGSAPTANPTITGRPIYLQTLTANPGYQDVDGDGQDTSTSGTNYRWRIPETDATLKMGRGNAFATYAVQAAAMTYEVEVVVTPRSATGTPAEGLARASSKVYVPHSQWTSWTARRITANTFGDAGPSMNVNIPRIPVARRVTVQVWNEGYFVHGYYSAVQLIAPDGTVYSHDHLIDVVGGATYTFNVNEATGGTWRVRVNPGNMNAEIQVTGFQLDFYPF</sequence>
<dbReference type="InterPro" id="IPR038177">
    <property type="entry name" value="IAT_beta_sf"/>
</dbReference>
<dbReference type="RefSeq" id="WP_213434459.1">
    <property type="nucleotide sequence ID" value="NZ_AP024545.1"/>
</dbReference>
<evidence type="ECO:0000259" key="3">
    <source>
        <dbReference type="Pfam" id="PF11924"/>
    </source>
</evidence>
<evidence type="ECO:0000256" key="1">
    <source>
        <dbReference type="ARBA" id="ARBA00010116"/>
    </source>
</evidence>
<proteinExistence type="inferred from homology"/>
<evidence type="ECO:0000313" key="4">
    <source>
        <dbReference type="EMBL" id="BCT93548.1"/>
    </source>
</evidence>
<organism evidence="4 5">
    <name type="scientific">Noviluteimonas caseinilytica</name>
    <dbReference type="NCBI Taxonomy" id="2675101"/>
    <lineage>
        <taxon>Bacteria</taxon>
        <taxon>Pseudomonadati</taxon>
        <taxon>Pseudomonadota</taxon>
        <taxon>Gammaproteobacteria</taxon>
        <taxon>Lysobacterales</taxon>
        <taxon>Lysobacteraceae</taxon>
        <taxon>Noviluteimonas</taxon>
    </lineage>
</organism>
<protein>
    <recommendedName>
        <fullName evidence="3">Inverse autotransporter beta-domain domain-containing protein</fullName>
    </recommendedName>
</protein>
<dbReference type="Proteomes" id="UP000681317">
    <property type="component" value="Chromosome"/>
</dbReference>
<dbReference type="Pfam" id="PF11924">
    <property type="entry name" value="IAT_beta"/>
    <property type="match status" value="1"/>
</dbReference>
<accession>A0ABM7Q806</accession>
<dbReference type="Gene3D" id="2.60.40.2700">
    <property type="match status" value="6"/>
</dbReference>
<dbReference type="InterPro" id="IPR024519">
    <property type="entry name" value="IAT_beta"/>
</dbReference>
<dbReference type="EMBL" id="AP024545">
    <property type="protein sequence ID" value="BCT93548.1"/>
    <property type="molecule type" value="Genomic_DNA"/>
</dbReference>
<evidence type="ECO:0000256" key="2">
    <source>
        <dbReference type="SAM" id="MobiDB-lite"/>
    </source>
</evidence>
<dbReference type="PANTHER" id="PTHR39576">
    <property type="entry name" value="ATTACHING AND EFFACING PROTEIN HOMOLOG-RELATED-RELATED"/>
    <property type="match status" value="1"/>
</dbReference>
<gene>
    <name evidence="4" type="ORF">LYSCAS_25720</name>
</gene>
<feature type="region of interest" description="Disordered" evidence="2">
    <location>
        <begin position="9"/>
        <end position="65"/>
    </location>
</feature>
<dbReference type="InterPro" id="IPR051715">
    <property type="entry name" value="Intimin-Invasin_domain"/>
</dbReference>
<feature type="compositionally biased region" description="Low complexity" evidence="2">
    <location>
        <begin position="9"/>
        <end position="23"/>
    </location>
</feature>